<dbReference type="PATRIC" id="fig|322095.3.peg.18"/>
<name>A0A134BGG7_9PORP</name>
<evidence type="ECO:0008006" key="3">
    <source>
        <dbReference type="Google" id="ProtNLM"/>
    </source>
</evidence>
<proteinExistence type="predicted"/>
<sequence>MANFITPEDYNASIHREILSSLLRETSAGGQPNPDYDPQVIEICEDRTISEMSSYLDKIYDCDAIFSAVGKERHNLILMFALDITIYHIFSIHNPYKIADIRKDRYERAIEWLKGVSRGEITIHGAPRLDSDEQKLNSPWQIDAETLRPTLR</sequence>
<dbReference type="Proteomes" id="UP000070224">
    <property type="component" value="Unassembled WGS sequence"/>
</dbReference>
<dbReference type="OrthoDB" id="881590at2"/>
<protein>
    <recommendedName>
        <fullName evidence="3">DUF1320 domain-containing protein</fullName>
    </recommendedName>
</protein>
<dbReference type="STRING" id="322095.HMPREF3185_00018"/>
<accession>A0A134BGG7</accession>
<dbReference type="AlphaFoldDB" id="A0A134BGG7"/>
<organism evidence="1 2">
    <name type="scientific">Porphyromonas somerae</name>
    <dbReference type="NCBI Taxonomy" id="322095"/>
    <lineage>
        <taxon>Bacteria</taxon>
        <taxon>Pseudomonadati</taxon>
        <taxon>Bacteroidota</taxon>
        <taxon>Bacteroidia</taxon>
        <taxon>Bacteroidales</taxon>
        <taxon>Porphyromonadaceae</taxon>
        <taxon>Porphyromonas</taxon>
    </lineage>
</organism>
<keyword evidence="2" id="KW-1185">Reference proteome</keyword>
<reference evidence="2" key="1">
    <citation type="submission" date="2016-01" db="EMBL/GenBank/DDBJ databases">
        <authorList>
            <person name="Mitreva M."/>
            <person name="Pepin K.H."/>
            <person name="Mihindukulasuriya K.A."/>
            <person name="Fulton R."/>
            <person name="Fronick C."/>
            <person name="O'Laughlin M."/>
            <person name="Miner T."/>
            <person name="Herter B."/>
            <person name="Rosa B.A."/>
            <person name="Cordes M."/>
            <person name="Tomlinson C."/>
            <person name="Wollam A."/>
            <person name="Palsikar V.B."/>
            <person name="Mardis E.R."/>
            <person name="Wilson R.K."/>
        </authorList>
    </citation>
    <scope>NUCLEOTIDE SEQUENCE [LARGE SCALE GENOMIC DNA]</scope>
    <source>
        <strain evidence="2">KA00683</strain>
    </source>
</reference>
<evidence type="ECO:0000313" key="1">
    <source>
        <dbReference type="EMBL" id="KXB79041.1"/>
    </source>
</evidence>
<dbReference type="RefSeq" id="WP_060934685.1">
    <property type="nucleotide sequence ID" value="NZ_KQ960407.1"/>
</dbReference>
<comment type="caution">
    <text evidence="1">The sequence shown here is derived from an EMBL/GenBank/DDBJ whole genome shotgun (WGS) entry which is preliminary data.</text>
</comment>
<gene>
    <name evidence="1" type="ORF">HMPREF3185_00018</name>
</gene>
<evidence type="ECO:0000313" key="2">
    <source>
        <dbReference type="Proteomes" id="UP000070224"/>
    </source>
</evidence>
<dbReference type="EMBL" id="LSDK01000002">
    <property type="protein sequence ID" value="KXB79041.1"/>
    <property type="molecule type" value="Genomic_DNA"/>
</dbReference>